<protein>
    <recommendedName>
        <fullName evidence="4">DUF4383 domain-containing protein</fullName>
    </recommendedName>
</protein>
<feature type="transmembrane region" description="Helical" evidence="1">
    <location>
        <begin position="87"/>
        <end position="105"/>
    </location>
</feature>
<evidence type="ECO:0008006" key="4">
    <source>
        <dbReference type="Google" id="ProtNLM"/>
    </source>
</evidence>
<dbReference type="STRING" id="95161.SAMN05660874_05653"/>
<organism evidence="2 3">
    <name type="scientific">Saccharopolyspora flava</name>
    <dbReference type="NCBI Taxonomy" id="95161"/>
    <lineage>
        <taxon>Bacteria</taxon>
        <taxon>Bacillati</taxon>
        <taxon>Actinomycetota</taxon>
        <taxon>Actinomycetes</taxon>
        <taxon>Pseudonocardiales</taxon>
        <taxon>Pseudonocardiaceae</taxon>
        <taxon>Saccharopolyspora</taxon>
    </lineage>
</organism>
<sequence>MSGTTTGRSMNKSPARIAATAVAGVFLLVGILGFIPGVTTEYEGMTFAGHHSTAMLLGIFHVSILHNIVHLLFGIVGLVLARTAGGAISFLIGGGAVYLVLWIYGLIVDMDSAANFVPLNTADNWLHLFLGLGMTALGALIWQAATRRRSTSDHEGTSGRGASD</sequence>
<feature type="transmembrane region" description="Helical" evidence="1">
    <location>
        <begin position="125"/>
        <end position="142"/>
    </location>
</feature>
<keyword evidence="3" id="KW-1185">Reference proteome</keyword>
<keyword evidence="1" id="KW-0472">Membrane</keyword>
<gene>
    <name evidence="2" type="ORF">SAMN05660874_05653</name>
</gene>
<keyword evidence="1" id="KW-1133">Transmembrane helix</keyword>
<keyword evidence="1" id="KW-0812">Transmembrane</keyword>
<accession>A0A1I6V6Y7</accession>
<feature type="transmembrane region" description="Helical" evidence="1">
    <location>
        <begin position="55"/>
        <end position="80"/>
    </location>
</feature>
<feature type="transmembrane region" description="Helical" evidence="1">
    <location>
        <begin position="17"/>
        <end position="35"/>
    </location>
</feature>
<dbReference type="EMBL" id="FOZX01000017">
    <property type="protein sequence ID" value="SFT09384.1"/>
    <property type="molecule type" value="Genomic_DNA"/>
</dbReference>
<evidence type="ECO:0000313" key="3">
    <source>
        <dbReference type="Proteomes" id="UP000198852"/>
    </source>
</evidence>
<dbReference type="Proteomes" id="UP000198852">
    <property type="component" value="Unassembled WGS sequence"/>
</dbReference>
<reference evidence="3" key="1">
    <citation type="submission" date="2016-10" db="EMBL/GenBank/DDBJ databases">
        <authorList>
            <person name="Varghese N."/>
            <person name="Submissions S."/>
        </authorList>
    </citation>
    <scope>NUCLEOTIDE SEQUENCE [LARGE SCALE GENOMIC DNA]</scope>
    <source>
        <strain evidence="3">DSM 44771</strain>
    </source>
</reference>
<evidence type="ECO:0000313" key="2">
    <source>
        <dbReference type="EMBL" id="SFT09384.1"/>
    </source>
</evidence>
<proteinExistence type="predicted"/>
<dbReference type="Pfam" id="PF14325">
    <property type="entry name" value="DUF4383"/>
    <property type="match status" value="1"/>
</dbReference>
<evidence type="ECO:0000256" key="1">
    <source>
        <dbReference type="SAM" id="Phobius"/>
    </source>
</evidence>
<name>A0A1I6V6Y7_9PSEU</name>
<dbReference type="AlphaFoldDB" id="A0A1I6V6Y7"/>